<keyword evidence="5 9" id="KW-0560">Oxidoreductase</keyword>
<dbReference type="Gene3D" id="1.10.630.10">
    <property type="entry name" value="Cytochrome P450"/>
    <property type="match status" value="1"/>
</dbReference>
<dbReference type="GO" id="GO:0020037">
    <property type="term" value="F:heme binding"/>
    <property type="evidence" value="ECO:0007669"/>
    <property type="project" value="InterPro"/>
</dbReference>
<evidence type="ECO:0000256" key="3">
    <source>
        <dbReference type="ARBA" id="ARBA00022617"/>
    </source>
</evidence>
<evidence type="ECO:0000256" key="4">
    <source>
        <dbReference type="ARBA" id="ARBA00022723"/>
    </source>
</evidence>
<dbReference type="GO" id="GO:0005506">
    <property type="term" value="F:iron ion binding"/>
    <property type="evidence" value="ECO:0007669"/>
    <property type="project" value="InterPro"/>
</dbReference>
<keyword evidence="4 8" id="KW-0479">Metal-binding</keyword>
<dbReference type="InterPro" id="IPR001128">
    <property type="entry name" value="Cyt_P450"/>
</dbReference>
<evidence type="ECO:0000256" key="7">
    <source>
        <dbReference type="ARBA" id="ARBA00023033"/>
    </source>
</evidence>
<dbReference type="PANTHER" id="PTHR24291:SF187">
    <property type="entry name" value="CYTOCHROME P450 4AE1-RELATED"/>
    <property type="match status" value="1"/>
</dbReference>
<dbReference type="PRINTS" id="PR00385">
    <property type="entry name" value="P450"/>
</dbReference>
<dbReference type="PROSITE" id="PS00086">
    <property type="entry name" value="CYTOCHROME_P450"/>
    <property type="match status" value="1"/>
</dbReference>
<dbReference type="InterPro" id="IPR002401">
    <property type="entry name" value="Cyt_P450_E_grp-I"/>
</dbReference>
<evidence type="ECO:0000256" key="5">
    <source>
        <dbReference type="ARBA" id="ARBA00023002"/>
    </source>
</evidence>
<dbReference type="InterPro" id="IPR050196">
    <property type="entry name" value="Cytochrome_P450_Monoox"/>
</dbReference>
<evidence type="ECO:0000256" key="8">
    <source>
        <dbReference type="PIRSR" id="PIRSR602401-1"/>
    </source>
</evidence>
<evidence type="ECO:0000256" key="2">
    <source>
        <dbReference type="ARBA" id="ARBA00010617"/>
    </source>
</evidence>
<comment type="cofactor">
    <cofactor evidence="1 8">
        <name>heme</name>
        <dbReference type="ChEBI" id="CHEBI:30413"/>
    </cofactor>
</comment>
<protein>
    <submittedName>
        <fullName evidence="10">Cytochrome P450</fullName>
    </submittedName>
</protein>
<dbReference type="PRINTS" id="PR00463">
    <property type="entry name" value="EP450I"/>
</dbReference>
<dbReference type="PANTHER" id="PTHR24291">
    <property type="entry name" value="CYTOCHROME P450 FAMILY 4"/>
    <property type="match status" value="1"/>
</dbReference>
<dbReference type="Pfam" id="PF00067">
    <property type="entry name" value="p450"/>
    <property type="match status" value="1"/>
</dbReference>
<keyword evidence="3 8" id="KW-0349">Heme</keyword>
<keyword evidence="6 8" id="KW-0408">Iron</keyword>
<dbReference type="InterPro" id="IPR017972">
    <property type="entry name" value="Cyt_P450_CS"/>
</dbReference>
<evidence type="ECO:0000313" key="10">
    <source>
        <dbReference type="EMBL" id="QYA71992.1"/>
    </source>
</evidence>
<evidence type="ECO:0000256" key="9">
    <source>
        <dbReference type="RuleBase" id="RU000461"/>
    </source>
</evidence>
<comment type="similarity">
    <text evidence="2 9">Belongs to the cytochrome P450 family.</text>
</comment>
<evidence type="ECO:0000256" key="6">
    <source>
        <dbReference type="ARBA" id="ARBA00023004"/>
    </source>
</evidence>
<dbReference type="EMBL" id="MW809364">
    <property type="protein sequence ID" value="QYA71992.1"/>
    <property type="molecule type" value="mRNA"/>
</dbReference>
<dbReference type="GO" id="GO:0004497">
    <property type="term" value="F:monooxygenase activity"/>
    <property type="evidence" value="ECO:0007669"/>
    <property type="project" value="UniProtKB-KW"/>
</dbReference>
<dbReference type="SUPFAM" id="SSF48264">
    <property type="entry name" value="Cytochrome P450"/>
    <property type="match status" value="1"/>
</dbReference>
<keyword evidence="7 9" id="KW-0503">Monooxygenase</keyword>
<dbReference type="GO" id="GO:0016705">
    <property type="term" value="F:oxidoreductase activity, acting on paired donors, with incorporation or reduction of molecular oxygen"/>
    <property type="evidence" value="ECO:0007669"/>
    <property type="project" value="InterPro"/>
</dbReference>
<dbReference type="InterPro" id="IPR036396">
    <property type="entry name" value="Cyt_P450_sf"/>
</dbReference>
<dbReference type="AlphaFoldDB" id="A0A8F8QQV4"/>
<accession>A0A8F8QQV4</accession>
<name>A0A8F8QQV4_ANOGL</name>
<organism evidence="10">
    <name type="scientific">Anoplophora glabripennis</name>
    <name type="common">Asian longhorn beetle</name>
    <name type="synonym">Anoplophora nobilis</name>
    <dbReference type="NCBI Taxonomy" id="217634"/>
    <lineage>
        <taxon>Eukaryota</taxon>
        <taxon>Metazoa</taxon>
        <taxon>Ecdysozoa</taxon>
        <taxon>Arthropoda</taxon>
        <taxon>Hexapoda</taxon>
        <taxon>Insecta</taxon>
        <taxon>Pterygota</taxon>
        <taxon>Neoptera</taxon>
        <taxon>Endopterygota</taxon>
        <taxon>Coleoptera</taxon>
        <taxon>Polyphaga</taxon>
        <taxon>Cucujiformia</taxon>
        <taxon>Chrysomeloidea</taxon>
        <taxon>Cerambycidae</taxon>
        <taxon>Lamiinae</taxon>
        <taxon>Lamiini</taxon>
        <taxon>Anoplophora</taxon>
    </lineage>
</organism>
<proteinExistence type="evidence at transcript level"/>
<reference evidence="10" key="1">
    <citation type="submission" date="2021-03" db="EMBL/GenBank/DDBJ databases">
        <authorList>
            <person name="Li R."/>
            <person name="Gong F."/>
            <person name="Pan H."/>
            <person name="Liang H."/>
            <person name="Miao H."/>
            <person name="Zhao Y."/>
            <person name="Duan L."/>
            <person name="Yang H."/>
            <person name="Wang L."/>
            <person name="Chen S."/>
            <person name="Zhu H."/>
        </authorList>
    </citation>
    <scope>NUCLEOTIDE SEQUENCE</scope>
    <source>
        <strain evidence="10">AglaCYP4BN20</strain>
    </source>
</reference>
<evidence type="ECO:0000256" key="1">
    <source>
        <dbReference type="ARBA" id="ARBA00001971"/>
    </source>
</evidence>
<feature type="binding site" description="axial binding residue" evidence="8">
    <location>
        <position position="89"/>
    </location>
    <ligand>
        <name>heme</name>
        <dbReference type="ChEBI" id="CHEBI:30413"/>
    </ligand>
    <ligandPart>
        <name>Fe</name>
        <dbReference type="ChEBI" id="CHEBI:18248"/>
    </ligandPart>
</feature>
<sequence>MKYLELVIKETLRIYPSVPFYARNSVRDIEYKDGQIIPKGTSLVIYAYGVNNNPEIFPNPEKFDPMRFENMEKTSPFAYLPFSAGPRNCIGQKFAMHEMKVVISKVLKNYELLPTIPKHNLELAAETVLKSANGIKIRLKCRNWD</sequence>